<dbReference type="InterPro" id="IPR013785">
    <property type="entry name" value="Aldolase_TIM"/>
</dbReference>
<dbReference type="Gene3D" id="3.20.20.70">
    <property type="entry name" value="Aldolase class I"/>
    <property type="match status" value="1"/>
</dbReference>
<dbReference type="InterPro" id="IPR023867">
    <property type="entry name" value="Sulphatase_maturase_rSAM"/>
</dbReference>
<accession>A0ABR7AJW4</accession>
<evidence type="ECO:0000256" key="4">
    <source>
        <dbReference type="ARBA" id="ARBA00023004"/>
    </source>
</evidence>
<dbReference type="SFLD" id="SFLDG01067">
    <property type="entry name" value="SPASM/twitch_domain_containing"/>
    <property type="match status" value="1"/>
</dbReference>
<dbReference type="SFLD" id="SFLDG01384">
    <property type="entry name" value="thioether_bond_formation_requi"/>
    <property type="match status" value="1"/>
</dbReference>
<feature type="domain" description="Radical SAM core" evidence="7">
    <location>
        <begin position="30"/>
        <end position="179"/>
    </location>
</feature>
<evidence type="ECO:0000256" key="5">
    <source>
        <dbReference type="ARBA" id="ARBA00023014"/>
    </source>
</evidence>
<sequence length="417" mass="45413">MLDRRPALLPLIFGSDNADVGRPRLGRFTINISNACNLVCSYCYADHGLYHAARSLMSVDRARQIVDRVSAMYGRIETVHLFGGEPLMNVKAIDAIGEAFEGAVATGRLAKMPQFVATTNGTLCGARVVAALVRWKVALTVSWDGPDAIHDVVRPTASGKRSSQLLRRSLDVFRAAGIPFEFECTFSRAHIDAGMTVVDLMGFFADVTDDRVIHIAPAFLPDNDRDETALGSGIFDHQADWQQWSVGMGDLVPQYRAAARATIDNVVAGKGPLLEFAVRIIEQIDERRASTTYCPAFFNQLSIAADGSVFPCFMFIGDDRFRLGNIFTDSFPTEDSRRVFARYFDEFGEGGIGSDTWYAPLASGCIAGDAIVTGSFGRRALGPIFEAMAEECLMGFARHASPHPDTVPGSTKETVDA</sequence>
<dbReference type="Proteomes" id="UP000597613">
    <property type="component" value="Unassembled WGS sequence"/>
</dbReference>
<dbReference type="SFLD" id="SFLDS00029">
    <property type="entry name" value="Radical_SAM"/>
    <property type="match status" value="1"/>
</dbReference>
<evidence type="ECO:0000256" key="1">
    <source>
        <dbReference type="ARBA" id="ARBA00001966"/>
    </source>
</evidence>
<dbReference type="RefSeq" id="WP_187502530.1">
    <property type="nucleotide sequence ID" value="NZ_CP162536.1"/>
</dbReference>
<evidence type="ECO:0000256" key="3">
    <source>
        <dbReference type="ARBA" id="ARBA00022723"/>
    </source>
</evidence>
<comment type="similarity">
    <text evidence="6">Belongs to the radical SAM superfamily. Anaerobic sulfatase-maturating enzyme family.</text>
</comment>
<proteinExistence type="inferred from homology"/>
<gene>
    <name evidence="9" type="ORF">H8S47_03505</name>
</gene>
<dbReference type="Pfam" id="PF04055">
    <property type="entry name" value="Radical_SAM"/>
    <property type="match status" value="1"/>
</dbReference>
<comment type="cofactor">
    <cofactor evidence="1">
        <name>[4Fe-4S] cluster</name>
        <dbReference type="ChEBI" id="CHEBI:49883"/>
    </cofactor>
</comment>
<dbReference type="PANTHER" id="PTHR43273">
    <property type="entry name" value="ANAEROBIC SULFATASE-MATURATING ENZYME HOMOLOG ASLB-RELATED"/>
    <property type="match status" value="1"/>
</dbReference>
<dbReference type="Pfam" id="PF13186">
    <property type="entry name" value="SPASM"/>
    <property type="match status" value="1"/>
</dbReference>
<reference evidence="9 10" key="1">
    <citation type="submission" date="2020-08" db="EMBL/GenBank/DDBJ databases">
        <title>Putative novel bacterial strains isolated from necrotic wheat leaf tissues caused by Xanthomonas translucens.</title>
        <authorList>
            <person name="Tambong J.T."/>
        </authorList>
    </citation>
    <scope>NUCLEOTIDE SEQUENCE [LARGE SCALE GENOMIC DNA]</scope>
    <source>
        <strain evidence="10">DOAB 1063</strain>
    </source>
</reference>
<evidence type="ECO:0000259" key="7">
    <source>
        <dbReference type="Pfam" id="PF04055"/>
    </source>
</evidence>
<evidence type="ECO:0000313" key="9">
    <source>
        <dbReference type="EMBL" id="MBC3940751.1"/>
    </source>
</evidence>
<dbReference type="EMBL" id="JACONT010000004">
    <property type="protein sequence ID" value="MBC3940751.1"/>
    <property type="molecule type" value="Genomic_DNA"/>
</dbReference>
<protein>
    <submittedName>
        <fullName evidence="9">Radical SAM protein</fullName>
    </submittedName>
</protein>
<organism evidence="9 10">
    <name type="scientific">Sphingomonas albertensis</name>
    <dbReference type="NCBI Taxonomy" id="2762591"/>
    <lineage>
        <taxon>Bacteria</taxon>
        <taxon>Pseudomonadati</taxon>
        <taxon>Pseudomonadota</taxon>
        <taxon>Alphaproteobacteria</taxon>
        <taxon>Sphingomonadales</taxon>
        <taxon>Sphingomonadaceae</taxon>
        <taxon>Sphingomonas</taxon>
    </lineage>
</organism>
<evidence type="ECO:0000256" key="2">
    <source>
        <dbReference type="ARBA" id="ARBA00022691"/>
    </source>
</evidence>
<dbReference type="InterPro" id="IPR023885">
    <property type="entry name" value="4Fe4S-binding_SPASM_dom"/>
</dbReference>
<dbReference type="InterPro" id="IPR007197">
    <property type="entry name" value="rSAM"/>
</dbReference>
<dbReference type="CDD" id="cd01335">
    <property type="entry name" value="Radical_SAM"/>
    <property type="match status" value="1"/>
</dbReference>
<keyword evidence="4" id="KW-0408">Iron</keyword>
<dbReference type="SFLD" id="SFLDG01386">
    <property type="entry name" value="main_SPASM_domain-containing"/>
    <property type="match status" value="1"/>
</dbReference>
<evidence type="ECO:0000256" key="6">
    <source>
        <dbReference type="ARBA" id="ARBA00023601"/>
    </source>
</evidence>
<dbReference type="SUPFAM" id="SSF102114">
    <property type="entry name" value="Radical SAM enzymes"/>
    <property type="match status" value="1"/>
</dbReference>
<keyword evidence="2" id="KW-0949">S-adenosyl-L-methionine</keyword>
<feature type="domain" description="4Fe4S-binding SPASM" evidence="8">
    <location>
        <begin position="294"/>
        <end position="331"/>
    </location>
</feature>
<keyword evidence="5" id="KW-0411">Iron-sulfur</keyword>
<comment type="caution">
    <text evidence="9">The sequence shown here is derived from an EMBL/GenBank/DDBJ whole genome shotgun (WGS) entry which is preliminary data.</text>
</comment>
<evidence type="ECO:0000313" key="10">
    <source>
        <dbReference type="Proteomes" id="UP000597613"/>
    </source>
</evidence>
<keyword evidence="3" id="KW-0479">Metal-binding</keyword>
<dbReference type="InterPro" id="IPR058240">
    <property type="entry name" value="rSAM_sf"/>
</dbReference>
<name>A0ABR7AJW4_9SPHN</name>
<dbReference type="PANTHER" id="PTHR43273:SF3">
    <property type="entry name" value="ANAEROBIC SULFATASE-MATURATING ENZYME HOMOLOG ASLB-RELATED"/>
    <property type="match status" value="1"/>
</dbReference>
<evidence type="ECO:0000259" key="8">
    <source>
        <dbReference type="Pfam" id="PF13186"/>
    </source>
</evidence>
<keyword evidence="10" id="KW-1185">Reference proteome</keyword>